<dbReference type="AlphaFoldDB" id="A0A7W7PQ64"/>
<proteinExistence type="predicted"/>
<comment type="caution">
    <text evidence="2">The sequence shown here is derived from an EMBL/GenBank/DDBJ whole genome shotgun (WGS) entry which is preliminary data.</text>
</comment>
<sequence length="74" mass="8069">MARGGAGNMLGVGGTRRHLGREALRGGGRAGHAGGGEDPRARKRELLRRLQEARQERQERRDEGEDGRAAPLDR</sequence>
<reference evidence="2 3" key="1">
    <citation type="submission" date="2020-08" db="EMBL/GenBank/DDBJ databases">
        <title>Genomic Encyclopedia of Type Strains, Phase III (KMG-III): the genomes of soil and plant-associated and newly described type strains.</title>
        <authorList>
            <person name="Whitman W."/>
        </authorList>
    </citation>
    <scope>NUCLEOTIDE SEQUENCE [LARGE SCALE GENOMIC DNA]</scope>
    <source>
        <strain evidence="2 3">CECT 3273</strain>
    </source>
</reference>
<feature type="region of interest" description="Disordered" evidence="1">
    <location>
        <begin position="1"/>
        <end position="74"/>
    </location>
</feature>
<name>A0A7W7PQ64_9ACTN</name>
<dbReference type="EMBL" id="JACHJI010000001">
    <property type="protein sequence ID" value="MBB4896495.1"/>
    <property type="molecule type" value="Genomic_DNA"/>
</dbReference>
<organism evidence="2 3">
    <name type="scientific">Streptomyces griseomycini</name>
    <dbReference type="NCBI Taxonomy" id="66895"/>
    <lineage>
        <taxon>Bacteria</taxon>
        <taxon>Bacillati</taxon>
        <taxon>Actinomycetota</taxon>
        <taxon>Actinomycetes</taxon>
        <taxon>Kitasatosporales</taxon>
        <taxon>Streptomycetaceae</taxon>
        <taxon>Streptomyces</taxon>
    </lineage>
</organism>
<feature type="compositionally biased region" description="Basic and acidic residues" evidence="1">
    <location>
        <begin position="47"/>
        <end position="74"/>
    </location>
</feature>
<feature type="compositionally biased region" description="Gly residues" evidence="1">
    <location>
        <begin position="1"/>
        <end position="14"/>
    </location>
</feature>
<protein>
    <submittedName>
        <fullName evidence="2">Uncharacterized protein</fullName>
    </submittedName>
</protein>
<accession>A0A7W7PQ64</accession>
<dbReference type="Proteomes" id="UP000579523">
    <property type="component" value="Unassembled WGS sequence"/>
</dbReference>
<gene>
    <name evidence="2" type="ORF">FHS37_000511</name>
</gene>
<evidence type="ECO:0000256" key="1">
    <source>
        <dbReference type="SAM" id="MobiDB-lite"/>
    </source>
</evidence>
<evidence type="ECO:0000313" key="2">
    <source>
        <dbReference type="EMBL" id="MBB4896495.1"/>
    </source>
</evidence>
<feature type="compositionally biased region" description="Gly residues" evidence="1">
    <location>
        <begin position="25"/>
        <end position="34"/>
    </location>
</feature>
<keyword evidence="3" id="KW-1185">Reference proteome</keyword>
<dbReference type="RefSeq" id="WP_184817342.1">
    <property type="nucleotide sequence ID" value="NZ_BMTK01000001.1"/>
</dbReference>
<dbReference type="Pfam" id="PF19756">
    <property type="entry name" value="DUF6243"/>
    <property type="match status" value="1"/>
</dbReference>
<evidence type="ECO:0000313" key="3">
    <source>
        <dbReference type="Proteomes" id="UP000579523"/>
    </source>
</evidence>
<dbReference type="InterPro" id="IPR046210">
    <property type="entry name" value="DUF6243"/>
</dbReference>